<dbReference type="Pfam" id="PF01614">
    <property type="entry name" value="IclR_C"/>
    <property type="match status" value="1"/>
</dbReference>
<reference evidence="6 7" key="1">
    <citation type="submission" date="2020-08" db="EMBL/GenBank/DDBJ databases">
        <title>Sequencing the genomes of 1000 actinobacteria strains.</title>
        <authorList>
            <person name="Klenk H.-P."/>
        </authorList>
    </citation>
    <scope>NUCLEOTIDE SEQUENCE [LARGE SCALE GENOMIC DNA]</scope>
    <source>
        <strain evidence="6 7">DSM 102030</strain>
    </source>
</reference>
<sequence>MTGPEGAGGVRSVQRALEILNLLDENHAELSIREIVEATQLPKTTVLRLLHTLERNQLLSVSDEGRYCAGAGLLRWSRLAEQRWRLPEDGHEVLRGLAREHHETVHVYVRQDLDRVCIAQAEGTRTLRHVVQVGDALPLWAGGVAKVLLTDAPDDLLARVARRSPFGDSHMATLRTWVADASRNGYAVSHGEREEGLSAVAVPIHDKLGGVGAALSFGGPTSRFTDERVRVFVSALQEAASLLGEAR</sequence>
<dbReference type="SMART" id="SM00346">
    <property type="entry name" value="HTH_ICLR"/>
    <property type="match status" value="1"/>
</dbReference>
<keyword evidence="7" id="KW-1185">Reference proteome</keyword>
<dbReference type="GO" id="GO:0045892">
    <property type="term" value="P:negative regulation of DNA-templated transcription"/>
    <property type="evidence" value="ECO:0007669"/>
    <property type="project" value="TreeGrafter"/>
</dbReference>
<evidence type="ECO:0000259" key="4">
    <source>
        <dbReference type="PROSITE" id="PS51077"/>
    </source>
</evidence>
<dbReference type="Pfam" id="PF09339">
    <property type="entry name" value="HTH_IclR"/>
    <property type="match status" value="1"/>
</dbReference>
<name>A0A7W7W5Y3_9ACTN</name>
<evidence type="ECO:0000259" key="5">
    <source>
        <dbReference type="PROSITE" id="PS51078"/>
    </source>
</evidence>
<dbReference type="PANTHER" id="PTHR30136:SF39">
    <property type="entry name" value="TRANSCRIPTIONAL REGULATORY PROTEIN"/>
    <property type="match status" value="1"/>
</dbReference>
<dbReference type="Gene3D" id="3.30.450.40">
    <property type="match status" value="1"/>
</dbReference>
<dbReference type="RefSeq" id="WP_312885705.1">
    <property type="nucleotide sequence ID" value="NZ_JACHJT010000002.1"/>
</dbReference>
<dbReference type="SUPFAM" id="SSF55781">
    <property type="entry name" value="GAF domain-like"/>
    <property type="match status" value="1"/>
</dbReference>
<dbReference type="PROSITE" id="PS51078">
    <property type="entry name" value="ICLR_ED"/>
    <property type="match status" value="1"/>
</dbReference>
<keyword evidence="1" id="KW-0805">Transcription regulation</keyword>
<dbReference type="EMBL" id="JACHJT010000002">
    <property type="protein sequence ID" value="MBB4935218.1"/>
    <property type="molecule type" value="Genomic_DNA"/>
</dbReference>
<dbReference type="InterPro" id="IPR014757">
    <property type="entry name" value="Tscrpt_reg_IclR_C"/>
</dbReference>
<keyword evidence="3" id="KW-0804">Transcription</keyword>
<organism evidence="6 7">
    <name type="scientific">Lipingzhangella halophila</name>
    <dbReference type="NCBI Taxonomy" id="1783352"/>
    <lineage>
        <taxon>Bacteria</taxon>
        <taxon>Bacillati</taxon>
        <taxon>Actinomycetota</taxon>
        <taxon>Actinomycetes</taxon>
        <taxon>Streptosporangiales</taxon>
        <taxon>Nocardiopsidaceae</taxon>
        <taxon>Lipingzhangella</taxon>
    </lineage>
</organism>
<evidence type="ECO:0000313" key="7">
    <source>
        <dbReference type="Proteomes" id="UP000523007"/>
    </source>
</evidence>
<comment type="caution">
    <text evidence="6">The sequence shown here is derived from an EMBL/GenBank/DDBJ whole genome shotgun (WGS) entry which is preliminary data.</text>
</comment>
<evidence type="ECO:0000256" key="2">
    <source>
        <dbReference type="ARBA" id="ARBA00023125"/>
    </source>
</evidence>
<proteinExistence type="predicted"/>
<gene>
    <name evidence="6" type="ORF">F4561_006112</name>
</gene>
<dbReference type="InterPro" id="IPR036390">
    <property type="entry name" value="WH_DNA-bd_sf"/>
</dbReference>
<dbReference type="InterPro" id="IPR036388">
    <property type="entry name" value="WH-like_DNA-bd_sf"/>
</dbReference>
<dbReference type="InterPro" id="IPR005471">
    <property type="entry name" value="Tscrpt_reg_IclR_N"/>
</dbReference>
<accession>A0A7W7W5Y3</accession>
<dbReference type="GO" id="GO:0003700">
    <property type="term" value="F:DNA-binding transcription factor activity"/>
    <property type="evidence" value="ECO:0007669"/>
    <property type="project" value="TreeGrafter"/>
</dbReference>
<evidence type="ECO:0000256" key="3">
    <source>
        <dbReference type="ARBA" id="ARBA00023163"/>
    </source>
</evidence>
<keyword evidence="2 6" id="KW-0238">DNA-binding</keyword>
<dbReference type="PANTHER" id="PTHR30136">
    <property type="entry name" value="HELIX-TURN-HELIX TRANSCRIPTIONAL REGULATOR, ICLR FAMILY"/>
    <property type="match status" value="1"/>
</dbReference>
<dbReference type="Proteomes" id="UP000523007">
    <property type="component" value="Unassembled WGS sequence"/>
</dbReference>
<dbReference type="InterPro" id="IPR029016">
    <property type="entry name" value="GAF-like_dom_sf"/>
</dbReference>
<dbReference type="SUPFAM" id="SSF46785">
    <property type="entry name" value="Winged helix' DNA-binding domain"/>
    <property type="match status" value="1"/>
</dbReference>
<dbReference type="InterPro" id="IPR050707">
    <property type="entry name" value="HTH_MetabolicPath_Reg"/>
</dbReference>
<feature type="domain" description="HTH iclR-type" evidence="4">
    <location>
        <begin position="10"/>
        <end position="71"/>
    </location>
</feature>
<protein>
    <submittedName>
        <fullName evidence="6">DNA-binding IclR family transcriptional regulator</fullName>
    </submittedName>
</protein>
<dbReference type="Gene3D" id="1.10.10.10">
    <property type="entry name" value="Winged helix-like DNA-binding domain superfamily/Winged helix DNA-binding domain"/>
    <property type="match status" value="1"/>
</dbReference>
<dbReference type="AlphaFoldDB" id="A0A7W7W5Y3"/>
<feature type="domain" description="IclR-ED" evidence="5">
    <location>
        <begin position="72"/>
        <end position="247"/>
    </location>
</feature>
<evidence type="ECO:0000256" key="1">
    <source>
        <dbReference type="ARBA" id="ARBA00023015"/>
    </source>
</evidence>
<dbReference type="GO" id="GO:0003677">
    <property type="term" value="F:DNA binding"/>
    <property type="evidence" value="ECO:0007669"/>
    <property type="project" value="UniProtKB-KW"/>
</dbReference>
<dbReference type="PROSITE" id="PS51077">
    <property type="entry name" value="HTH_ICLR"/>
    <property type="match status" value="1"/>
</dbReference>
<evidence type="ECO:0000313" key="6">
    <source>
        <dbReference type="EMBL" id="MBB4935218.1"/>
    </source>
</evidence>